<proteinExistence type="predicted"/>
<dbReference type="Gene3D" id="3.40.1390.20">
    <property type="entry name" value="HprK N-terminal domain-like"/>
    <property type="match status" value="1"/>
</dbReference>
<reference evidence="2 3" key="1">
    <citation type="journal article" date="2022" name="Front. Microbiol.">
        <title>High genomic differentiation and limited gene flow indicate recent cryptic speciation within the genus Laspinema (cyanobacteria).</title>
        <authorList>
            <person name="Stanojkovic A."/>
            <person name="Skoupy S."/>
            <person name="Skaloud P."/>
            <person name="Dvorak P."/>
        </authorList>
    </citation>
    <scope>NUCLEOTIDE SEQUENCE [LARGE SCALE GENOMIC DNA]</scope>
    <source>
        <strain evidence="2 3">D2a</strain>
    </source>
</reference>
<gene>
    <name evidence="2" type="ORF">NG799_04120</name>
</gene>
<dbReference type="Proteomes" id="UP001525890">
    <property type="component" value="Unassembled WGS sequence"/>
</dbReference>
<organism evidence="2 3">
    <name type="scientific">Laspinema palackyanum D2a</name>
    <dbReference type="NCBI Taxonomy" id="2953684"/>
    <lineage>
        <taxon>Bacteria</taxon>
        <taxon>Bacillati</taxon>
        <taxon>Cyanobacteriota</taxon>
        <taxon>Cyanophyceae</taxon>
        <taxon>Oscillatoriophycideae</taxon>
        <taxon>Oscillatoriales</taxon>
        <taxon>Laspinemataceae</taxon>
        <taxon>Laspinema</taxon>
        <taxon>Laspinema palackyanum</taxon>
    </lineage>
</organism>
<dbReference type="InterPro" id="IPR010766">
    <property type="entry name" value="DRTGG"/>
</dbReference>
<name>A0ABT2ML95_9CYAN</name>
<dbReference type="Gene3D" id="3.40.50.300">
    <property type="entry name" value="P-loop containing nucleotide triphosphate hydrolases"/>
    <property type="match status" value="1"/>
</dbReference>
<dbReference type="Pfam" id="PF13500">
    <property type="entry name" value="AAA_26"/>
    <property type="match status" value="1"/>
</dbReference>
<comment type="caution">
    <text evidence="2">The sequence shown here is derived from an EMBL/GenBank/DDBJ whole genome shotgun (WGS) entry which is preliminary data.</text>
</comment>
<evidence type="ECO:0000259" key="1">
    <source>
        <dbReference type="Pfam" id="PF07085"/>
    </source>
</evidence>
<dbReference type="Pfam" id="PF07085">
    <property type="entry name" value="DRTGG"/>
    <property type="match status" value="1"/>
</dbReference>
<dbReference type="CDD" id="cd03109">
    <property type="entry name" value="DTBS"/>
    <property type="match status" value="1"/>
</dbReference>
<protein>
    <submittedName>
        <fullName evidence="2">Phosphotransacetylase family protein</fullName>
    </submittedName>
</protein>
<evidence type="ECO:0000313" key="3">
    <source>
        <dbReference type="Proteomes" id="UP001525890"/>
    </source>
</evidence>
<dbReference type="RefSeq" id="WP_368005217.1">
    <property type="nucleotide sequence ID" value="NZ_JAMXFF010000004.1"/>
</dbReference>
<dbReference type="InterPro" id="IPR027417">
    <property type="entry name" value="P-loop_NTPase"/>
</dbReference>
<accession>A0ABT2ML95</accession>
<dbReference type="EMBL" id="JAMXFF010000004">
    <property type="protein sequence ID" value="MCT7965519.1"/>
    <property type="molecule type" value="Genomic_DNA"/>
</dbReference>
<evidence type="ECO:0000313" key="2">
    <source>
        <dbReference type="EMBL" id="MCT7965519.1"/>
    </source>
</evidence>
<dbReference type="InterPro" id="IPR028979">
    <property type="entry name" value="Ser_kin/Pase_Hpr-like_N_sf"/>
</dbReference>
<dbReference type="SUPFAM" id="SSF52540">
    <property type="entry name" value="P-loop containing nucleoside triphosphate hydrolases"/>
    <property type="match status" value="1"/>
</dbReference>
<dbReference type="InterPro" id="IPR050500">
    <property type="entry name" value="Phos_Acetyltrans/Butyryltrans"/>
</dbReference>
<keyword evidence="3" id="KW-1185">Reference proteome</keyword>
<dbReference type="PANTHER" id="PTHR43356:SF2">
    <property type="entry name" value="PHOSPHATE ACETYLTRANSFERASE"/>
    <property type="match status" value="1"/>
</dbReference>
<feature type="domain" description="DRTGG" evidence="1">
    <location>
        <begin position="220"/>
        <end position="325"/>
    </location>
</feature>
<dbReference type="SUPFAM" id="SSF75138">
    <property type="entry name" value="HprK N-terminal domain-like"/>
    <property type="match status" value="1"/>
</dbReference>
<dbReference type="PANTHER" id="PTHR43356">
    <property type="entry name" value="PHOSPHATE ACETYLTRANSFERASE"/>
    <property type="match status" value="1"/>
</dbReference>
<sequence length="367" mass="40373">MPTSAKSKSKYLAIGSTRPYSGKSSIILGMAQQFQAKGLDIAYSKPLGTCFSESDNDGIDEDHRFLAKTLDLPDNRLGETLLFLDAPTLENRLQGTGQTDYSESLVNSLERLGGDLTILEGAGTLDQGRLFNLSVPKVATLLEASVLLVARFHSMLDVGELLSVQDRLGDRLLGVVLTDIPEEVVPSASTILRPFLEEQGIRVFGLLPRSNLLRSVSVRELVQRLNAEVLCRPDRLDLMVETLKIGAMNVNSALKYFSQAQNMAVITGGDRSELQLAALETSTQCLILTGHMPPSQMIINRAEEVEVPILSVDLDTLKTVEIIDETFGQVRLHEPIKVEFMRKLMSEHFDVDRLLSILGLEPVLSGR</sequence>